<dbReference type="STRING" id="136037.A0A067QNP2"/>
<dbReference type="GO" id="GO:0005681">
    <property type="term" value="C:spliceosomal complex"/>
    <property type="evidence" value="ECO:0007669"/>
    <property type="project" value="UniProtKB-KW"/>
</dbReference>
<comment type="function">
    <text evidence="7">As a component of the minor spliceosome, involved in the splicing of U12-type introns in pre-mRNAs.</text>
</comment>
<dbReference type="eggNOG" id="ENOG502QSNB">
    <property type="taxonomic scope" value="Eukaryota"/>
</dbReference>
<evidence type="ECO:0000256" key="6">
    <source>
        <dbReference type="ARBA" id="ARBA00023187"/>
    </source>
</evidence>
<evidence type="ECO:0000256" key="7">
    <source>
        <dbReference type="ARBA" id="ARBA00035004"/>
    </source>
</evidence>
<dbReference type="CDD" id="cd12442">
    <property type="entry name" value="RRM_RBM48"/>
    <property type="match status" value="1"/>
</dbReference>
<evidence type="ECO:0000256" key="1">
    <source>
        <dbReference type="ARBA" id="ARBA00006938"/>
    </source>
</evidence>
<keyword evidence="5" id="KW-0694">RNA-binding</keyword>
<dbReference type="EMBL" id="KK853191">
    <property type="protein sequence ID" value="KDR10024.1"/>
    <property type="molecule type" value="Genomic_DNA"/>
</dbReference>
<dbReference type="GO" id="GO:0008380">
    <property type="term" value="P:RNA splicing"/>
    <property type="evidence" value="ECO:0007669"/>
    <property type="project" value="UniProtKB-KW"/>
</dbReference>
<evidence type="ECO:0000313" key="8">
    <source>
        <dbReference type="EMBL" id="KDR10024.1"/>
    </source>
</evidence>
<sequence>MATNKRDIMRLPHHSAMELCMTRAKYRQGKKLTSVKVYTVNSESQHLLVCGVPSLGLQDELRRLCTRFGDVKSLVFVPKYAEEEFTDVYHVQYSRIQSARYAKHHLDGRAFYGGILHVCYAPEMESVAETRAKLIQRRKDIAKRTRGDIPCTGLSQNEAVFQPQQYHRQKRHPALPLTEDRLAQAQASGVGEAGCIWQGVPCSIDPRIIAPAPELLEPKRVYGPQKPDDGWALAGVREQRTIKKCSKTKPISTVTTILPSSLLPPKKTAASVMRFIPRQVRTKSQIVFHKAGGGEQGKDDTQSLKRMSKHMDSSDVSLDANMVEVREKIRAVSVPNVQVIFNGEDPLGAK</sequence>
<keyword evidence="3" id="KW-0507">mRNA processing</keyword>
<evidence type="ECO:0000256" key="2">
    <source>
        <dbReference type="ARBA" id="ARBA00015189"/>
    </source>
</evidence>
<dbReference type="OrthoDB" id="78358at2759"/>
<evidence type="ECO:0000313" key="9">
    <source>
        <dbReference type="Proteomes" id="UP000027135"/>
    </source>
</evidence>
<evidence type="ECO:0000256" key="3">
    <source>
        <dbReference type="ARBA" id="ARBA00022664"/>
    </source>
</evidence>
<dbReference type="PANTHER" id="PTHR20957">
    <property type="entry name" value="RNA-BINDING PROTEIN 48"/>
    <property type="match status" value="1"/>
</dbReference>
<evidence type="ECO:0000256" key="5">
    <source>
        <dbReference type="ARBA" id="ARBA00022884"/>
    </source>
</evidence>
<accession>A0A067QNP2</accession>
<dbReference type="InterPro" id="IPR034264">
    <property type="entry name" value="RBM48_RRM"/>
</dbReference>
<dbReference type="GO" id="GO:0006397">
    <property type="term" value="P:mRNA processing"/>
    <property type="evidence" value="ECO:0007669"/>
    <property type="project" value="UniProtKB-KW"/>
</dbReference>
<dbReference type="GO" id="GO:0005654">
    <property type="term" value="C:nucleoplasm"/>
    <property type="evidence" value="ECO:0007669"/>
    <property type="project" value="TreeGrafter"/>
</dbReference>
<dbReference type="GO" id="GO:0003723">
    <property type="term" value="F:RNA binding"/>
    <property type="evidence" value="ECO:0007669"/>
    <property type="project" value="UniProtKB-KW"/>
</dbReference>
<protein>
    <recommendedName>
        <fullName evidence="2">RNA-binding protein 48</fullName>
    </recommendedName>
</protein>
<dbReference type="AlphaFoldDB" id="A0A067QNP2"/>
<dbReference type="SUPFAM" id="SSF54928">
    <property type="entry name" value="RNA-binding domain, RBD"/>
    <property type="match status" value="1"/>
</dbReference>
<dbReference type="PANTHER" id="PTHR20957:SF0">
    <property type="entry name" value="RNA-BINDING PROTEIN 48"/>
    <property type="match status" value="1"/>
</dbReference>
<comment type="similarity">
    <text evidence="1">Belongs to the RBM48 family.</text>
</comment>
<keyword evidence="6" id="KW-0508">mRNA splicing</keyword>
<dbReference type="InterPro" id="IPR039599">
    <property type="entry name" value="RBM48"/>
</dbReference>
<keyword evidence="4" id="KW-0747">Spliceosome</keyword>
<keyword evidence="9" id="KW-1185">Reference proteome</keyword>
<name>A0A067QNP2_ZOONE</name>
<proteinExistence type="inferred from homology"/>
<gene>
    <name evidence="8" type="ORF">L798_15686</name>
</gene>
<organism evidence="8 9">
    <name type="scientific">Zootermopsis nevadensis</name>
    <name type="common">Dampwood termite</name>
    <dbReference type="NCBI Taxonomy" id="136037"/>
    <lineage>
        <taxon>Eukaryota</taxon>
        <taxon>Metazoa</taxon>
        <taxon>Ecdysozoa</taxon>
        <taxon>Arthropoda</taxon>
        <taxon>Hexapoda</taxon>
        <taxon>Insecta</taxon>
        <taxon>Pterygota</taxon>
        <taxon>Neoptera</taxon>
        <taxon>Polyneoptera</taxon>
        <taxon>Dictyoptera</taxon>
        <taxon>Blattodea</taxon>
        <taxon>Blattoidea</taxon>
        <taxon>Termitoidae</taxon>
        <taxon>Termopsidae</taxon>
        <taxon>Zootermopsis</taxon>
    </lineage>
</organism>
<dbReference type="InterPro" id="IPR035979">
    <property type="entry name" value="RBD_domain_sf"/>
</dbReference>
<dbReference type="Gene3D" id="3.30.70.330">
    <property type="match status" value="1"/>
</dbReference>
<dbReference type="InParanoid" id="A0A067QNP2"/>
<evidence type="ECO:0000256" key="4">
    <source>
        <dbReference type="ARBA" id="ARBA00022728"/>
    </source>
</evidence>
<reference evidence="8 9" key="1">
    <citation type="journal article" date="2014" name="Nat. Commun.">
        <title>Molecular traces of alternative social organization in a termite genome.</title>
        <authorList>
            <person name="Terrapon N."/>
            <person name="Li C."/>
            <person name="Robertson H.M."/>
            <person name="Ji L."/>
            <person name="Meng X."/>
            <person name="Booth W."/>
            <person name="Chen Z."/>
            <person name="Childers C.P."/>
            <person name="Glastad K.M."/>
            <person name="Gokhale K."/>
            <person name="Gowin J."/>
            <person name="Gronenberg W."/>
            <person name="Hermansen R.A."/>
            <person name="Hu H."/>
            <person name="Hunt B.G."/>
            <person name="Huylmans A.K."/>
            <person name="Khalil S.M."/>
            <person name="Mitchell R.D."/>
            <person name="Munoz-Torres M.C."/>
            <person name="Mustard J.A."/>
            <person name="Pan H."/>
            <person name="Reese J.T."/>
            <person name="Scharf M.E."/>
            <person name="Sun F."/>
            <person name="Vogel H."/>
            <person name="Xiao J."/>
            <person name="Yang W."/>
            <person name="Yang Z."/>
            <person name="Yang Z."/>
            <person name="Zhou J."/>
            <person name="Zhu J."/>
            <person name="Brent C.S."/>
            <person name="Elsik C.G."/>
            <person name="Goodisman M.A."/>
            <person name="Liberles D.A."/>
            <person name="Roe R.M."/>
            <person name="Vargo E.L."/>
            <person name="Vilcinskas A."/>
            <person name="Wang J."/>
            <person name="Bornberg-Bauer E."/>
            <person name="Korb J."/>
            <person name="Zhang G."/>
            <person name="Liebig J."/>
        </authorList>
    </citation>
    <scope>NUCLEOTIDE SEQUENCE [LARGE SCALE GENOMIC DNA]</scope>
    <source>
        <tissue evidence="8">Whole organism</tissue>
    </source>
</reference>
<dbReference type="InterPro" id="IPR012677">
    <property type="entry name" value="Nucleotide-bd_a/b_plait_sf"/>
</dbReference>
<dbReference type="Proteomes" id="UP000027135">
    <property type="component" value="Unassembled WGS sequence"/>
</dbReference>